<name>A0ABN6D7D7_9BURK</name>
<sequence length="184" mass="20325">MSVRDILKMGDPRLLRVAQPVTQFDSDELHLLITDLLDTMHAADGAGLAAPQIGVDLQVVIFGTGTPNPRYPQAPVVPRTVLINPVITPLAGPEGAPPEEVEDWEGCLSVPGLRGKVPRFQTIRYTGWDQFGEPIDRTVEGFHARVVQHECDHLIGKLYPMRVRDFSQFGFTSVLFPELAESDD</sequence>
<organism evidence="7 8">
    <name type="scientific">Rhodoferax lithotrophicus</name>
    <dbReference type="NCBI Taxonomy" id="2798804"/>
    <lineage>
        <taxon>Bacteria</taxon>
        <taxon>Pseudomonadati</taxon>
        <taxon>Pseudomonadota</taxon>
        <taxon>Betaproteobacteria</taxon>
        <taxon>Burkholderiales</taxon>
        <taxon>Comamonadaceae</taxon>
        <taxon>Rhodoferax</taxon>
    </lineage>
</organism>
<evidence type="ECO:0000256" key="1">
    <source>
        <dbReference type="ARBA" id="ARBA00010759"/>
    </source>
</evidence>
<feature type="binding site" evidence="6">
    <location>
        <position position="107"/>
    </location>
    <ligand>
        <name>Fe cation</name>
        <dbReference type="ChEBI" id="CHEBI:24875"/>
    </ligand>
</feature>
<feature type="active site" evidence="6">
    <location>
        <position position="150"/>
    </location>
</feature>
<dbReference type="PRINTS" id="PR01576">
    <property type="entry name" value="PDEFORMYLASE"/>
</dbReference>
<comment type="function">
    <text evidence="6">Removes the formyl group from the N-terminal Met of newly synthesized proteins. Requires at least a dipeptide for an efficient rate of reaction. N-terminal L-methionine is a prerequisite for activity but the enzyme has broad specificity at other positions.</text>
</comment>
<comment type="cofactor">
    <cofactor evidence="6">
        <name>Fe(2+)</name>
        <dbReference type="ChEBI" id="CHEBI:29033"/>
    </cofactor>
    <text evidence="6">Binds 1 Fe(2+) ion.</text>
</comment>
<evidence type="ECO:0000256" key="3">
    <source>
        <dbReference type="ARBA" id="ARBA00022801"/>
    </source>
</evidence>
<evidence type="ECO:0000313" key="7">
    <source>
        <dbReference type="EMBL" id="BCO27603.1"/>
    </source>
</evidence>
<keyword evidence="5 6" id="KW-0408">Iron</keyword>
<comment type="catalytic activity">
    <reaction evidence="6">
        <text>N-terminal N-formyl-L-methionyl-[peptide] + H2O = N-terminal L-methionyl-[peptide] + formate</text>
        <dbReference type="Rhea" id="RHEA:24420"/>
        <dbReference type="Rhea" id="RHEA-COMP:10639"/>
        <dbReference type="Rhea" id="RHEA-COMP:10640"/>
        <dbReference type="ChEBI" id="CHEBI:15377"/>
        <dbReference type="ChEBI" id="CHEBI:15740"/>
        <dbReference type="ChEBI" id="CHEBI:49298"/>
        <dbReference type="ChEBI" id="CHEBI:64731"/>
        <dbReference type="EC" id="3.5.1.88"/>
    </reaction>
</comment>
<evidence type="ECO:0000256" key="5">
    <source>
        <dbReference type="ARBA" id="ARBA00023004"/>
    </source>
</evidence>
<dbReference type="NCBIfam" id="TIGR00079">
    <property type="entry name" value="pept_deformyl"/>
    <property type="match status" value="1"/>
</dbReference>
<feature type="binding site" evidence="6">
    <location>
        <position position="153"/>
    </location>
    <ligand>
        <name>Fe cation</name>
        <dbReference type="ChEBI" id="CHEBI:24875"/>
    </ligand>
</feature>
<dbReference type="PIRSF" id="PIRSF004749">
    <property type="entry name" value="Pep_def"/>
    <property type="match status" value="1"/>
</dbReference>
<gene>
    <name evidence="6" type="primary">def</name>
    <name evidence="7" type="ORF">MIZ03_2492</name>
</gene>
<dbReference type="InterPro" id="IPR023635">
    <property type="entry name" value="Peptide_deformylase"/>
</dbReference>
<dbReference type="Pfam" id="PF01327">
    <property type="entry name" value="Pep_deformylase"/>
    <property type="match status" value="1"/>
</dbReference>
<keyword evidence="8" id="KW-1185">Reference proteome</keyword>
<dbReference type="NCBIfam" id="NF001159">
    <property type="entry name" value="PRK00150.1-3"/>
    <property type="match status" value="1"/>
</dbReference>
<proteinExistence type="inferred from homology"/>
<dbReference type="SUPFAM" id="SSF56420">
    <property type="entry name" value="Peptide deformylase"/>
    <property type="match status" value="1"/>
</dbReference>
<comment type="similarity">
    <text evidence="1 6">Belongs to the polypeptide deformylase family.</text>
</comment>
<dbReference type="PANTHER" id="PTHR10458:SF20">
    <property type="entry name" value="PEPTIDE DEFORMYLASE 1"/>
    <property type="match status" value="1"/>
</dbReference>
<keyword evidence="2 6" id="KW-0479">Metal-binding</keyword>
<dbReference type="RefSeq" id="WP_223903640.1">
    <property type="nucleotide sequence ID" value="NZ_AP024238.1"/>
</dbReference>
<feature type="binding site" evidence="6">
    <location>
        <position position="149"/>
    </location>
    <ligand>
        <name>Fe cation</name>
        <dbReference type="ChEBI" id="CHEBI:24875"/>
    </ligand>
</feature>
<evidence type="ECO:0000256" key="6">
    <source>
        <dbReference type="HAMAP-Rule" id="MF_00163"/>
    </source>
</evidence>
<evidence type="ECO:0000256" key="2">
    <source>
        <dbReference type="ARBA" id="ARBA00022723"/>
    </source>
</evidence>
<keyword evidence="3 6" id="KW-0378">Hydrolase</keyword>
<dbReference type="PANTHER" id="PTHR10458">
    <property type="entry name" value="PEPTIDE DEFORMYLASE"/>
    <property type="match status" value="1"/>
</dbReference>
<evidence type="ECO:0000313" key="8">
    <source>
        <dbReference type="Proteomes" id="UP000824366"/>
    </source>
</evidence>
<dbReference type="EC" id="3.5.1.88" evidence="6"/>
<accession>A0ABN6D7D7</accession>
<reference evidence="7 8" key="1">
    <citation type="journal article" date="2021" name="Microbiol. Spectr.">
        <title>A Single Bacterium Capable of Oxidation and Reduction of Iron at Circumneutral pH.</title>
        <authorList>
            <person name="Kato S."/>
            <person name="Ohkuma M."/>
        </authorList>
    </citation>
    <scope>NUCLEOTIDE SEQUENCE [LARGE SCALE GENOMIC DNA]</scope>
    <source>
        <strain evidence="7 8">MIZ03</strain>
    </source>
</reference>
<protein>
    <recommendedName>
        <fullName evidence="6">Peptide deformylase</fullName>
        <shortName evidence="6">PDF</shortName>
        <ecNumber evidence="6">3.5.1.88</ecNumber>
    </recommendedName>
    <alternativeName>
        <fullName evidence="6">Polypeptide deformylase</fullName>
    </alternativeName>
</protein>
<dbReference type="InterPro" id="IPR036821">
    <property type="entry name" value="Peptide_deformylase_sf"/>
</dbReference>
<dbReference type="Gene3D" id="3.90.45.10">
    <property type="entry name" value="Peptide deformylase"/>
    <property type="match status" value="1"/>
</dbReference>
<keyword evidence="4 6" id="KW-0648">Protein biosynthesis</keyword>
<dbReference type="EMBL" id="AP024238">
    <property type="protein sequence ID" value="BCO27603.1"/>
    <property type="molecule type" value="Genomic_DNA"/>
</dbReference>
<dbReference type="HAMAP" id="MF_00163">
    <property type="entry name" value="Pep_deformylase"/>
    <property type="match status" value="1"/>
</dbReference>
<dbReference type="CDD" id="cd00487">
    <property type="entry name" value="Pep_deformylase"/>
    <property type="match status" value="1"/>
</dbReference>
<evidence type="ECO:0000256" key="4">
    <source>
        <dbReference type="ARBA" id="ARBA00022917"/>
    </source>
</evidence>
<dbReference type="Proteomes" id="UP000824366">
    <property type="component" value="Chromosome"/>
</dbReference>